<proteinExistence type="predicted"/>
<evidence type="ECO:0000256" key="1">
    <source>
        <dbReference type="SAM" id="MobiDB-lite"/>
    </source>
</evidence>
<keyword evidence="2" id="KW-1133">Transmembrane helix</keyword>
<dbReference type="AlphaFoldDB" id="A0A830FDU0"/>
<accession>A0A830FDU0</accession>
<dbReference type="Proteomes" id="UP000628840">
    <property type="component" value="Unassembled WGS sequence"/>
</dbReference>
<dbReference type="Gene3D" id="2.60.40.10">
    <property type="entry name" value="Immunoglobulins"/>
    <property type="match status" value="1"/>
</dbReference>
<sequence>MGLVVGSLPALAVAQSAESGDVIGRPDISFATGSGAVSAGTTSEMEISVVNRGMIIQHGPSQYEDSVMTARGLTFEPQDDNIPIDIHAGQVSVGNFQTGSTQQTVSVTVPSDTEPGKYQIPIKYTYSHTRHISYDASGQDEGADSTRTETGSITIRVKEDARFEVVETNATAQIGDDSDISMAIRNTGSEVAKGSSVTAESKSSSLTFESGDTSSTTYVGDWQPGEVRNVTYNVKLESDAIIRGYTVDLAVGYNDIDGISHTSEPLPTVVQSTPEQSFAFKDISSSLRVGENGQITGAIKNTGPNPVKSVSVHPAENLSSIVPSEESVVVGSLAPSESRAFRLPIEVTSEGEPGEKLIGLNVQYRDGDGDRKIFDKRDISAAVGPSRDAFKLAFSDKTITVGSSRTLSVEVTNNLNQTVTDIDARMFADDPLNTGKTDTSYIKSLEPGESTTVKFDVSASSAATAENTYPVSFDFRYTDRRGNTHLSDTFRYPLNAVQSTGGSGPPLALIGGVIIVVLGGAAVVYRRYN</sequence>
<keyword evidence="4" id="KW-1185">Reference proteome</keyword>
<name>A0A830FDU0_9EURY</name>
<feature type="region of interest" description="Disordered" evidence="1">
    <location>
        <begin position="195"/>
        <end position="216"/>
    </location>
</feature>
<protein>
    <recommendedName>
        <fullName evidence="5">Sialidase-1</fullName>
    </recommendedName>
</protein>
<dbReference type="EMBL" id="BMPF01000009">
    <property type="protein sequence ID" value="GGL45240.1"/>
    <property type="molecule type" value="Genomic_DNA"/>
</dbReference>
<dbReference type="PANTHER" id="PTHR35902:SF3">
    <property type="entry name" value="NPCBM-ASSOCIATED, NEW3 DOMAIN OF ALPHA-GALACTOSIDASE"/>
    <property type="match status" value="1"/>
</dbReference>
<evidence type="ECO:0000256" key="2">
    <source>
        <dbReference type="SAM" id="Phobius"/>
    </source>
</evidence>
<organism evidence="3 4">
    <name type="scientific">Halarchaeum grantii</name>
    <dbReference type="NCBI Taxonomy" id="1193105"/>
    <lineage>
        <taxon>Archaea</taxon>
        <taxon>Methanobacteriati</taxon>
        <taxon>Methanobacteriota</taxon>
        <taxon>Stenosarchaea group</taxon>
        <taxon>Halobacteria</taxon>
        <taxon>Halobacteriales</taxon>
        <taxon>Halobacteriaceae</taxon>
    </lineage>
</organism>
<evidence type="ECO:0000313" key="4">
    <source>
        <dbReference type="Proteomes" id="UP000628840"/>
    </source>
</evidence>
<comment type="caution">
    <text evidence="3">The sequence shown here is derived from an EMBL/GenBank/DDBJ whole genome shotgun (WGS) entry which is preliminary data.</text>
</comment>
<gene>
    <name evidence="3" type="ORF">GCM10009037_30830</name>
</gene>
<dbReference type="PANTHER" id="PTHR35902">
    <property type="entry name" value="S-LAYER DOMAIN-LIKE PROTEIN-RELATED"/>
    <property type="match status" value="1"/>
</dbReference>
<reference evidence="3 4" key="1">
    <citation type="journal article" date="2019" name="Int. J. Syst. Evol. Microbiol.">
        <title>The Global Catalogue of Microorganisms (GCM) 10K type strain sequencing project: providing services to taxonomists for standard genome sequencing and annotation.</title>
        <authorList>
            <consortium name="The Broad Institute Genomics Platform"/>
            <consortium name="The Broad Institute Genome Sequencing Center for Infectious Disease"/>
            <person name="Wu L."/>
            <person name="Ma J."/>
        </authorList>
    </citation>
    <scope>NUCLEOTIDE SEQUENCE [LARGE SCALE GENOMIC DNA]</scope>
    <source>
        <strain evidence="3 4">JCM 19585</strain>
    </source>
</reference>
<keyword evidence="2" id="KW-0812">Transmembrane</keyword>
<feature type="transmembrane region" description="Helical" evidence="2">
    <location>
        <begin position="507"/>
        <end position="525"/>
    </location>
</feature>
<keyword evidence="2" id="KW-0472">Membrane</keyword>
<evidence type="ECO:0000313" key="3">
    <source>
        <dbReference type="EMBL" id="GGL45240.1"/>
    </source>
</evidence>
<evidence type="ECO:0008006" key="5">
    <source>
        <dbReference type="Google" id="ProtNLM"/>
    </source>
</evidence>
<dbReference type="InterPro" id="IPR013783">
    <property type="entry name" value="Ig-like_fold"/>
</dbReference>